<dbReference type="STRING" id="406817.XNC1_4050"/>
<dbReference type="KEGG" id="xne:XNC1_4050"/>
<evidence type="ECO:0000313" key="2">
    <source>
        <dbReference type="Proteomes" id="UP000008075"/>
    </source>
</evidence>
<reference evidence="1 2" key="1">
    <citation type="journal article" date="2011" name="PLoS ONE">
        <title>The entomopathogenic bacterial endosymbionts xenorhabdus and photorhabdus: convergent lifestyles from divergent genomes.</title>
        <authorList>
            <person name="Chaston J.M."/>
            <person name="Suen G."/>
            <person name="Tucker S.L."/>
            <person name="Andersen A.W."/>
            <person name="Bhasin A."/>
            <person name="Bode E."/>
            <person name="Bode H.B."/>
            <person name="Brachmann A.O."/>
            <person name="Cowles C.E."/>
            <person name="Cowles K.N."/>
            <person name="Darby C."/>
            <person name="de Leon L."/>
            <person name="Drace K."/>
            <person name="Du Z."/>
            <person name="Givaudan A."/>
            <person name="Herbert Tran E.E."/>
            <person name="Jewell K.A."/>
            <person name="Knack J.J."/>
            <person name="Krasomil-Osterfeld K.C."/>
            <person name="Kukor R."/>
            <person name="Lanois A."/>
            <person name="Latreille P."/>
            <person name="Leimgruber N.K."/>
            <person name="Lipke C.M."/>
            <person name="Liu R."/>
            <person name="Lu X."/>
            <person name="Martens E.C."/>
            <person name="Marri P.R."/>
            <person name="Medigue C."/>
            <person name="Menard M.L."/>
            <person name="Miller N.M."/>
            <person name="Morales-Soto N."/>
            <person name="Norton S."/>
            <person name="Ogier J.C."/>
            <person name="Orchard S.S."/>
            <person name="Park D."/>
            <person name="Park Y."/>
            <person name="Qurollo B.A."/>
            <person name="Sugar D.R."/>
            <person name="Richards G.R."/>
            <person name="Rouy Z."/>
            <person name="Slominski B."/>
            <person name="Slominski K."/>
            <person name="Snyder H."/>
            <person name="Tjaden B.C."/>
            <person name="van der Hoeven R."/>
            <person name="Welch R.D."/>
            <person name="Wheeler C."/>
            <person name="Xiang B."/>
            <person name="Barbazuk B."/>
            <person name="Gaudriault S."/>
            <person name="Goodner B."/>
            <person name="Slater S.C."/>
            <person name="Forst S."/>
            <person name="Goldman B.S."/>
            <person name="Goodrich-Blair H."/>
        </authorList>
    </citation>
    <scope>NUCLEOTIDE SEQUENCE [LARGE SCALE GENOMIC DNA]</scope>
    <source>
        <strain evidence="2">ATCC 19061 / DSM 3370 / CCUG 14189 / LMG 1036 / NCIMB 9965 / AN6</strain>
    </source>
</reference>
<organism evidence="1 2">
    <name type="scientific">Xenorhabdus nematophila (strain ATCC 19061 / DSM 3370 / CCUG 14189 / LMG 1036 / NCIMB 9965 / AN6)</name>
    <dbReference type="NCBI Taxonomy" id="406817"/>
    <lineage>
        <taxon>Bacteria</taxon>
        <taxon>Pseudomonadati</taxon>
        <taxon>Pseudomonadota</taxon>
        <taxon>Gammaproteobacteria</taxon>
        <taxon>Enterobacterales</taxon>
        <taxon>Morganellaceae</taxon>
        <taxon>Xenorhabdus</taxon>
    </lineage>
</organism>
<dbReference type="Proteomes" id="UP000008075">
    <property type="component" value="Chromosome"/>
</dbReference>
<dbReference type="EMBL" id="FN667742">
    <property type="protein sequence ID" value="CBJ92075.1"/>
    <property type="molecule type" value="Genomic_DNA"/>
</dbReference>
<gene>
    <name evidence="1" type="ordered locus">XNC1_4050</name>
</gene>
<dbReference type="HOGENOM" id="CLU_3241639_0_0_6"/>
<protein>
    <submittedName>
        <fullName evidence="1">Uncharacterized protein</fullName>
    </submittedName>
</protein>
<name>D3VCP0_XENNA</name>
<accession>D3VCP0</accession>
<keyword evidence="2" id="KW-1185">Reference proteome</keyword>
<proteinExistence type="predicted"/>
<evidence type="ECO:0000313" key="1">
    <source>
        <dbReference type="EMBL" id="CBJ92075.1"/>
    </source>
</evidence>
<sequence length="43" mass="4990">MPVLSFAIIYLKSFKQYNSFTTDDSFTISFIHTTLFLVGNDEH</sequence>
<dbReference type="AlphaFoldDB" id="D3VCP0"/>